<dbReference type="PhylomeDB" id="S8AVJ5"/>
<dbReference type="GO" id="GO:0005829">
    <property type="term" value="C:cytosol"/>
    <property type="evidence" value="ECO:0007669"/>
    <property type="project" value="TreeGrafter"/>
</dbReference>
<dbReference type="EMBL" id="KB644412">
    <property type="protein sequence ID" value="EPS30268.1"/>
    <property type="molecule type" value="Genomic_DNA"/>
</dbReference>
<dbReference type="GO" id="GO:0005946">
    <property type="term" value="C:alpha,alpha-trehalose-phosphate synthase complex (UDP-forming)"/>
    <property type="evidence" value="ECO:0007669"/>
    <property type="project" value="TreeGrafter"/>
</dbReference>
<dbReference type="PANTHER" id="PTHR10788">
    <property type="entry name" value="TREHALOSE-6-PHOSPHATE SYNTHASE"/>
    <property type="match status" value="1"/>
</dbReference>
<dbReference type="InterPro" id="IPR003337">
    <property type="entry name" value="Trehalose_PPase"/>
</dbReference>
<comment type="subcellular location">
    <subcellularLocation>
        <location evidence="1">Cytoplasm</location>
    </subcellularLocation>
</comment>
<dbReference type="AlphaFoldDB" id="S8AVJ5"/>
<dbReference type="GO" id="GO:0004805">
    <property type="term" value="F:trehalose-phosphatase activity"/>
    <property type="evidence" value="ECO:0007669"/>
    <property type="project" value="TreeGrafter"/>
</dbReference>
<dbReference type="Pfam" id="PF00982">
    <property type="entry name" value="Glyco_transf_20"/>
    <property type="match status" value="1"/>
</dbReference>
<keyword evidence="3" id="KW-0597">Phosphoprotein</keyword>
<keyword evidence="2" id="KW-0963">Cytoplasm</keyword>
<evidence type="ECO:0000256" key="3">
    <source>
        <dbReference type="ARBA" id="ARBA00022553"/>
    </source>
</evidence>
<dbReference type="GO" id="GO:0005992">
    <property type="term" value="P:trehalose biosynthetic process"/>
    <property type="evidence" value="ECO:0007669"/>
    <property type="project" value="InterPro"/>
</dbReference>
<dbReference type="CDD" id="cd03788">
    <property type="entry name" value="GT20_TPS"/>
    <property type="match status" value="1"/>
</dbReference>
<gene>
    <name evidence="4" type="ORF">PDE_05219</name>
</gene>
<protein>
    <submittedName>
        <fullName evidence="4">Putative alpha,alpha-trehalose-phosphate synthase [UDP-forming]</fullName>
    </submittedName>
</protein>
<dbReference type="HOGENOM" id="CLU_002351_2_2_1"/>
<dbReference type="FunFam" id="3.40.50.2000:FF:000099">
    <property type="entry name" value="Alpha,alpha-trehalose phosphate synthase subunit, putative"/>
    <property type="match status" value="1"/>
</dbReference>
<evidence type="ECO:0000256" key="1">
    <source>
        <dbReference type="ARBA" id="ARBA00004496"/>
    </source>
</evidence>
<organism evidence="4 5">
    <name type="scientific">Penicillium oxalicum (strain 114-2 / CGMCC 5302)</name>
    <name type="common">Penicillium decumbens</name>
    <dbReference type="NCBI Taxonomy" id="933388"/>
    <lineage>
        <taxon>Eukaryota</taxon>
        <taxon>Fungi</taxon>
        <taxon>Dikarya</taxon>
        <taxon>Ascomycota</taxon>
        <taxon>Pezizomycotina</taxon>
        <taxon>Eurotiomycetes</taxon>
        <taxon>Eurotiomycetidae</taxon>
        <taxon>Eurotiales</taxon>
        <taxon>Aspergillaceae</taxon>
        <taxon>Penicillium</taxon>
    </lineage>
</organism>
<dbReference type="FunFam" id="3.40.50.2000:FF:000036">
    <property type="entry name" value="Alpha,alpha-trehalose-phosphate synthase subunit Tps2"/>
    <property type="match status" value="1"/>
</dbReference>
<evidence type="ECO:0000313" key="5">
    <source>
        <dbReference type="Proteomes" id="UP000019376"/>
    </source>
</evidence>
<dbReference type="PANTHER" id="PTHR10788:SF15">
    <property type="entry name" value="TREHALOSE SYNTHASE COMPLEX REGULATORY SUBUNIT TPS3-RELATED"/>
    <property type="match status" value="1"/>
</dbReference>
<dbReference type="InterPro" id="IPR036412">
    <property type="entry name" value="HAD-like_sf"/>
</dbReference>
<dbReference type="GO" id="GO:0003825">
    <property type="term" value="F:alpha,alpha-trehalose-phosphate synthase (UDP-forming) activity"/>
    <property type="evidence" value="ECO:0007669"/>
    <property type="project" value="TreeGrafter"/>
</dbReference>
<dbReference type="Gene3D" id="3.40.50.2000">
    <property type="entry name" value="Glycogen Phosphorylase B"/>
    <property type="match status" value="2"/>
</dbReference>
<dbReference type="GO" id="GO:0030234">
    <property type="term" value="F:enzyme regulator activity"/>
    <property type="evidence" value="ECO:0007669"/>
    <property type="project" value="UniProtKB-ARBA"/>
</dbReference>
<keyword evidence="5" id="KW-1185">Reference proteome</keyword>
<evidence type="ECO:0000313" key="4">
    <source>
        <dbReference type="EMBL" id="EPS30268.1"/>
    </source>
</evidence>
<reference evidence="4 5" key="1">
    <citation type="journal article" date="2013" name="PLoS ONE">
        <title>Genomic and secretomic analyses reveal unique features of the lignocellulolytic enzyme system of Penicillium decumbens.</title>
        <authorList>
            <person name="Liu G."/>
            <person name="Zhang L."/>
            <person name="Wei X."/>
            <person name="Zou G."/>
            <person name="Qin Y."/>
            <person name="Ma L."/>
            <person name="Li J."/>
            <person name="Zheng H."/>
            <person name="Wang S."/>
            <person name="Wang C."/>
            <person name="Xun L."/>
            <person name="Zhao G.-P."/>
            <person name="Zhou Z."/>
            <person name="Qu Y."/>
        </authorList>
    </citation>
    <scope>NUCLEOTIDE SEQUENCE [LARGE SCALE GENOMIC DNA]</scope>
    <source>
        <strain evidence="5">114-2 / CGMCC 5302</strain>
    </source>
</reference>
<dbReference type="Proteomes" id="UP000019376">
    <property type="component" value="Unassembled WGS sequence"/>
</dbReference>
<name>S8AVJ5_PENO1</name>
<dbReference type="InterPro" id="IPR001830">
    <property type="entry name" value="Glyco_trans_20"/>
</dbReference>
<dbReference type="OrthoDB" id="755951at2759"/>
<evidence type="ECO:0000256" key="2">
    <source>
        <dbReference type="ARBA" id="ARBA00022490"/>
    </source>
</evidence>
<dbReference type="Pfam" id="PF02358">
    <property type="entry name" value="Trehalose_PPase"/>
    <property type="match status" value="1"/>
</dbReference>
<dbReference type="SUPFAM" id="SSF53756">
    <property type="entry name" value="UDP-Glycosyltransferase/glycogen phosphorylase"/>
    <property type="match status" value="1"/>
</dbReference>
<proteinExistence type="predicted"/>
<sequence>MTVFIASLFLPYTIDFKPAGSKGNRQRSSVVEGAVDGSNSGPIVGRLPRERSGSIALTPGATTVDEKIFKAYASSLAEEIPIADDPKGPYPSEPRAIPWGHSHKFNQPRSKATVHPDPSILYHRSSVKDRTGGFLGGTTDLPVTVEAGSDSSRHCFSAVDWAVKAAEQGHGGLQNAVHAAEEAGALHDKVWVGTLGMPTDSLPDVIRNVIDGTLRDDFESLTVFVSDSEFEGHYAHFCRSVLWPAFHYQMQESPRHTEYDDYSWKQYLKVNEAFADKIASQWKPGDCIWVHDYHLLSLPGLLRSRLPNSEIGFFLHTPFPSSEIFRCLSSREALLDGLLGADLVGFQTDEYCSHFLHACSRIRRLDALADGIQVHDRMVRVKSWPLGIDYTSLNLLRQSVEVKDWITNILHRYKGKRLIVARDRLDAPGGIKQRLQAYELFLKLYPKWRENVVLVQVASSASEVPELEAQVSKLAMHINAVFSTLTHQPLVFLQQDISYSQFLALLSVADIFMATNLREGMNLTSHDFVHCQDGQLVSQRHGSLVLSEFIGSASIFHGHELLVNPWDYKQCAKTLNRALEMSPEEKERNWQYLIDCKRPYTALSWYSNLQSALRESHMMREYRQTTSLPPLELNALSTCYNSAHSRLLFLEDSALSLLHDSAEAHASESVLDVLRKLVHDPRNTVYLTSDCSPDELKLAEMSLPSRVGIVAKNGLFARFTNDSAWKNLSDNDRVRGWHTSVKKVMEYFRERIEGSTIEEDDYSVIFHFEHAKDHEAAARQASELADLVYGVRGSESIRIVRSQGAVSVRIIEGMAAAASSVWEQISPEHLPELILLAGGKDNYGELFRWANRLPLLSPSSSQPPHITVVPLATGTLTAGARAVLPDGWTLLDVLQALLPPKTRIPMSQNGDHPTSSD</sequence>
<dbReference type="SUPFAM" id="SSF56784">
    <property type="entry name" value="HAD-like"/>
    <property type="match status" value="1"/>
</dbReference>
<dbReference type="eggNOG" id="KOG1050">
    <property type="taxonomic scope" value="Eukaryota"/>
</dbReference>
<accession>S8AVJ5</accession>
<dbReference type="STRING" id="933388.S8AVJ5"/>